<dbReference type="InterPro" id="IPR043136">
    <property type="entry name" value="B30.2/SPRY_sf"/>
</dbReference>
<keyword evidence="2" id="KW-0863">Zinc-finger</keyword>
<dbReference type="InterPro" id="IPR051051">
    <property type="entry name" value="E3_ubiq-ligase_TRIM/RNF"/>
</dbReference>
<dbReference type="PANTHER" id="PTHR25465:SF5">
    <property type="entry name" value="E3 UBIQUITIN_ISG15 LIGASE TRIM25-RELATED"/>
    <property type="match status" value="1"/>
</dbReference>
<protein>
    <recommendedName>
        <fullName evidence="4">B30.2/SPRY domain-containing protein</fullName>
    </recommendedName>
</protein>
<evidence type="ECO:0000313" key="5">
    <source>
        <dbReference type="Ensembl" id="ENSOSIP00000003093.1"/>
    </source>
</evidence>
<dbReference type="SUPFAM" id="SSF49899">
    <property type="entry name" value="Concanavalin A-like lectins/glucanases"/>
    <property type="match status" value="1"/>
</dbReference>
<evidence type="ECO:0000256" key="1">
    <source>
        <dbReference type="ARBA" id="ARBA00022723"/>
    </source>
</evidence>
<dbReference type="PROSITE" id="PS50188">
    <property type="entry name" value="B302_SPRY"/>
    <property type="match status" value="1"/>
</dbReference>
<dbReference type="Proteomes" id="UP000694383">
    <property type="component" value="Unplaced"/>
</dbReference>
<organism evidence="5 6">
    <name type="scientific">Oryzias sinensis</name>
    <name type="common">Chinese medaka</name>
    <dbReference type="NCBI Taxonomy" id="183150"/>
    <lineage>
        <taxon>Eukaryota</taxon>
        <taxon>Metazoa</taxon>
        <taxon>Chordata</taxon>
        <taxon>Craniata</taxon>
        <taxon>Vertebrata</taxon>
        <taxon>Euteleostomi</taxon>
        <taxon>Actinopterygii</taxon>
        <taxon>Neopterygii</taxon>
        <taxon>Teleostei</taxon>
        <taxon>Neoteleostei</taxon>
        <taxon>Acanthomorphata</taxon>
        <taxon>Ovalentaria</taxon>
        <taxon>Atherinomorphae</taxon>
        <taxon>Beloniformes</taxon>
        <taxon>Adrianichthyidae</taxon>
        <taxon>Oryziinae</taxon>
        <taxon>Oryzias</taxon>
    </lineage>
</organism>
<reference evidence="5" key="1">
    <citation type="submission" date="2025-08" db="UniProtKB">
        <authorList>
            <consortium name="Ensembl"/>
        </authorList>
    </citation>
    <scope>IDENTIFICATION</scope>
</reference>
<dbReference type="SMART" id="SM00589">
    <property type="entry name" value="PRY"/>
    <property type="match status" value="1"/>
</dbReference>
<dbReference type="PRINTS" id="PR01407">
    <property type="entry name" value="BUTYPHLNCDUF"/>
</dbReference>
<dbReference type="CDD" id="cd16040">
    <property type="entry name" value="SPRY_PRY_SNTX"/>
    <property type="match status" value="1"/>
</dbReference>
<proteinExistence type="predicted"/>
<reference evidence="5" key="2">
    <citation type="submission" date="2025-09" db="UniProtKB">
        <authorList>
            <consortium name="Ensembl"/>
        </authorList>
    </citation>
    <scope>IDENTIFICATION</scope>
</reference>
<dbReference type="GeneTree" id="ENSGT01150000286931"/>
<keyword evidence="1" id="KW-0479">Metal-binding</keyword>
<sequence>VDCFFILFLKPEPKSRADFLKYSCQITLDPNTAYRQLLLSEENRKMILMKTPQSYSDHPDRFTDRFQVLSRESLSGRCYWKVEWRGDYVDVAVTYKNISRSGDESGFGYNDMSWSLVCSPNGFSFYKNRKQTSISAPVSSRVGVYLDHRAGVLSFYSISDSMTLLHRVQTTFTQPLNAGFRMCLLGSTAEFCKLK</sequence>
<dbReference type="Ensembl" id="ENSOSIT00000003327.1">
    <property type="protein sequence ID" value="ENSOSIP00000003093.1"/>
    <property type="gene ID" value="ENSOSIG00000002005.1"/>
</dbReference>
<dbReference type="Pfam" id="PF00622">
    <property type="entry name" value="SPRY"/>
    <property type="match status" value="1"/>
</dbReference>
<keyword evidence="3" id="KW-0862">Zinc</keyword>
<accession>A0A8C7WTU7</accession>
<name>A0A8C7WTU7_9TELE</name>
<dbReference type="Gene3D" id="2.60.120.920">
    <property type="match status" value="1"/>
</dbReference>
<dbReference type="InterPro" id="IPR003879">
    <property type="entry name" value="Butyrophylin_SPRY"/>
</dbReference>
<evidence type="ECO:0000259" key="4">
    <source>
        <dbReference type="PROSITE" id="PS50188"/>
    </source>
</evidence>
<evidence type="ECO:0000256" key="2">
    <source>
        <dbReference type="ARBA" id="ARBA00022771"/>
    </source>
</evidence>
<dbReference type="GO" id="GO:0008270">
    <property type="term" value="F:zinc ion binding"/>
    <property type="evidence" value="ECO:0007669"/>
    <property type="project" value="UniProtKB-KW"/>
</dbReference>
<dbReference type="InterPro" id="IPR003877">
    <property type="entry name" value="SPRY_dom"/>
</dbReference>
<dbReference type="InterPro" id="IPR001870">
    <property type="entry name" value="B30.2/SPRY"/>
</dbReference>
<dbReference type="SMART" id="SM00449">
    <property type="entry name" value="SPRY"/>
    <property type="match status" value="1"/>
</dbReference>
<feature type="domain" description="B30.2/SPRY" evidence="4">
    <location>
        <begin position="6"/>
        <end position="195"/>
    </location>
</feature>
<dbReference type="InterPro" id="IPR013320">
    <property type="entry name" value="ConA-like_dom_sf"/>
</dbReference>
<dbReference type="AlphaFoldDB" id="A0A8C7WTU7"/>
<evidence type="ECO:0000313" key="6">
    <source>
        <dbReference type="Proteomes" id="UP000694383"/>
    </source>
</evidence>
<dbReference type="Pfam" id="PF13765">
    <property type="entry name" value="PRY"/>
    <property type="match status" value="1"/>
</dbReference>
<keyword evidence="6" id="KW-1185">Reference proteome</keyword>
<dbReference type="PANTHER" id="PTHR25465">
    <property type="entry name" value="B-BOX DOMAIN CONTAINING"/>
    <property type="match status" value="1"/>
</dbReference>
<evidence type="ECO:0000256" key="3">
    <source>
        <dbReference type="ARBA" id="ARBA00022833"/>
    </source>
</evidence>
<dbReference type="InterPro" id="IPR006574">
    <property type="entry name" value="PRY"/>
</dbReference>
<dbReference type="GO" id="GO:0005737">
    <property type="term" value="C:cytoplasm"/>
    <property type="evidence" value="ECO:0007669"/>
    <property type="project" value="UniProtKB-ARBA"/>
</dbReference>